<feature type="compositionally biased region" description="Polar residues" evidence="1">
    <location>
        <begin position="203"/>
        <end position="218"/>
    </location>
</feature>
<proteinExistence type="predicted"/>
<gene>
    <name evidence="2" type="ORF">EG328_003492</name>
</gene>
<dbReference type="Proteomes" id="UP000447873">
    <property type="component" value="Unassembled WGS sequence"/>
</dbReference>
<evidence type="ECO:0000313" key="3">
    <source>
        <dbReference type="Proteomes" id="UP000447873"/>
    </source>
</evidence>
<feature type="compositionally biased region" description="Polar residues" evidence="1">
    <location>
        <begin position="180"/>
        <end position="194"/>
    </location>
</feature>
<dbReference type="EMBL" id="WNWS01000204">
    <property type="protein sequence ID" value="KAE9975016.1"/>
    <property type="molecule type" value="Genomic_DNA"/>
</dbReference>
<feature type="compositionally biased region" description="Polar residues" evidence="1">
    <location>
        <begin position="19"/>
        <end position="39"/>
    </location>
</feature>
<organism evidence="2 3">
    <name type="scientific">Venturia inaequalis</name>
    <name type="common">Apple scab fungus</name>
    <dbReference type="NCBI Taxonomy" id="5025"/>
    <lineage>
        <taxon>Eukaryota</taxon>
        <taxon>Fungi</taxon>
        <taxon>Dikarya</taxon>
        <taxon>Ascomycota</taxon>
        <taxon>Pezizomycotina</taxon>
        <taxon>Dothideomycetes</taxon>
        <taxon>Pleosporomycetidae</taxon>
        <taxon>Venturiales</taxon>
        <taxon>Venturiaceae</taxon>
        <taxon>Venturia</taxon>
    </lineage>
</organism>
<evidence type="ECO:0000313" key="2">
    <source>
        <dbReference type="EMBL" id="KAE9975016.1"/>
    </source>
</evidence>
<accession>A0A8H3UQS7</accession>
<name>A0A8H3UQS7_VENIN</name>
<dbReference type="AlphaFoldDB" id="A0A8H3UQS7"/>
<feature type="region of interest" description="Disordered" evidence="1">
    <location>
        <begin position="180"/>
        <end position="344"/>
    </location>
</feature>
<evidence type="ECO:0000256" key="1">
    <source>
        <dbReference type="SAM" id="MobiDB-lite"/>
    </source>
</evidence>
<feature type="compositionally biased region" description="Basic and acidic residues" evidence="1">
    <location>
        <begin position="284"/>
        <end position="296"/>
    </location>
</feature>
<feature type="region of interest" description="Disordered" evidence="1">
    <location>
        <begin position="1"/>
        <end position="53"/>
    </location>
</feature>
<comment type="caution">
    <text evidence="2">The sequence shown here is derived from an EMBL/GenBank/DDBJ whole genome shotgun (WGS) entry which is preliminary data.</text>
</comment>
<sequence length="486" mass="54681">MSKQNMSNPRDDAPDNGEPTPTTSQIPEIPQSNRSSEVSAATDEDANVYPPLPTQTYQSQGFIPVGMAVQSIEHLTNPIFNQRSPEANGLLSTHHLYAHQAPHTSSQQQHSHSPNLSADDELMTRALYEVRRQLRQDTNQSSQPAEWQNEFDENHDAGLIVSYDSPTFQTLYSPQAATQSLQHAFSQDRMTLQSPVMARRRSPTSPTQQNPSFNQYGQHGQPFQYHHHHAPIQHQQPSSQRQTEEVPSQKRQQNGSPSPHPNEHLALPVKEKTLMNSSQKRQRRDSPSQPERRPEQIGEEPSQKRPRRESQSQRTSPPKEQPRRVSNVMPLQSPQRDPSVPAPVSGESILHAQLVKPKITVSAKSFHKDAKRLLTASSTRYTTPQMSERHIAYDIASTLMLTGIYLDSKSSVDESAAWLEWAFSMEGIWKRRPVAGILHAVPEALLRRFGEVYGCGRRVPVFDGDGRVVWGEEGKEGGKEVEKGKE</sequence>
<reference evidence="2 3" key="1">
    <citation type="submission" date="2018-12" db="EMBL/GenBank/DDBJ databases">
        <title>Venturia inaequalis Genome Resource.</title>
        <authorList>
            <person name="Lichtner F.J."/>
        </authorList>
    </citation>
    <scope>NUCLEOTIDE SEQUENCE [LARGE SCALE GENOMIC DNA]</scope>
    <source>
        <strain evidence="2 3">120213</strain>
    </source>
</reference>
<protein>
    <submittedName>
        <fullName evidence="2">Uncharacterized protein</fullName>
    </submittedName>
</protein>